<dbReference type="InterPro" id="IPR024932">
    <property type="entry name" value="ApbE"/>
</dbReference>
<dbReference type="Pfam" id="PF02424">
    <property type="entry name" value="ApbE"/>
    <property type="match status" value="1"/>
</dbReference>
<sequence length="362" mass="39233">MKANVKRPARFSFKTITEKEAKHLTLIFVAVLFLVIVVLALFPLLDREEERYEVTTYAMGSYVQQTVYGENREDAAVKAADAVEALEQKISWRVENSDIQKLNNNAGKDWVTLSDETLNILTQAQSVSEKSGGAFDVTIAPISRLWDFDDELNEVPDSDLITSLLPYVNHSLLRIDETEQTASLKNLGMAVDLGSVGKGAACDAAVRAYEEAGAKAAIIAVGGSVGVYGEKSSGKPWSVAVRDPNGDGSLGSVTLAEGFVSTSGSYEKYFEQDDVLYHHLLDPKTGYPAESGLVSVTVVAKSGVLSDALSTACFVLGREDGMKLLEEFDAEGIFINSDNNITVTDGLKDRFTLTSRDYTLVS</sequence>
<keyword evidence="14" id="KW-1185">Reference proteome</keyword>
<dbReference type="GO" id="GO:0046872">
    <property type="term" value="F:metal ion binding"/>
    <property type="evidence" value="ECO:0007669"/>
    <property type="project" value="UniProtKB-UniRule"/>
</dbReference>
<evidence type="ECO:0000256" key="11">
    <source>
        <dbReference type="PIRSR" id="PIRSR006268-2"/>
    </source>
</evidence>
<keyword evidence="6 10" id="KW-0274">FAD</keyword>
<dbReference type="InterPro" id="IPR003374">
    <property type="entry name" value="ApbE-like_sf"/>
</dbReference>
<feature type="binding site" evidence="11">
    <location>
        <position position="307"/>
    </location>
    <ligand>
        <name>Mg(2+)</name>
        <dbReference type="ChEBI" id="CHEBI:18420"/>
    </ligand>
</feature>
<evidence type="ECO:0000256" key="1">
    <source>
        <dbReference type="ARBA" id="ARBA00011955"/>
    </source>
</evidence>
<evidence type="ECO:0000256" key="6">
    <source>
        <dbReference type="ARBA" id="ARBA00022827"/>
    </source>
</evidence>
<keyword evidence="12" id="KW-1133">Transmembrane helix</keyword>
<evidence type="ECO:0000256" key="5">
    <source>
        <dbReference type="ARBA" id="ARBA00022723"/>
    </source>
</evidence>
<dbReference type="Gene3D" id="3.10.520.10">
    <property type="entry name" value="ApbE-like domains"/>
    <property type="match status" value="1"/>
</dbReference>
<evidence type="ECO:0000256" key="9">
    <source>
        <dbReference type="ARBA" id="ARBA00048540"/>
    </source>
</evidence>
<dbReference type="Proteomes" id="UP001199424">
    <property type="component" value="Unassembled WGS sequence"/>
</dbReference>
<keyword evidence="5 10" id="KW-0479">Metal-binding</keyword>
<dbReference type="RefSeq" id="WP_308449327.1">
    <property type="nucleotide sequence ID" value="NZ_JAJEQC010000007.1"/>
</dbReference>
<evidence type="ECO:0000256" key="3">
    <source>
        <dbReference type="ARBA" id="ARBA00022630"/>
    </source>
</evidence>
<comment type="cofactor">
    <cofactor evidence="11">
        <name>Mg(2+)</name>
        <dbReference type="ChEBI" id="CHEBI:18420"/>
    </cofactor>
    <cofactor evidence="11">
        <name>Mn(2+)</name>
        <dbReference type="ChEBI" id="CHEBI:29035"/>
    </cofactor>
    <text evidence="11">Magnesium. Can also use manganese.</text>
</comment>
<keyword evidence="7 10" id="KW-0460">Magnesium</keyword>
<feature type="binding site" evidence="11">
    <location>
        <position position="195"/>
    </location>
    <ligand>
        <name>Mg(2+)</name>
        <dbReference type="ChEBI" id="CHEBI:18420"/>
    </ligand>
</feature>
<comment type="similarity">
    <text evidence="10">Belongs to the ApbE family.</text>
</comment>
<dbReference type="PIRSF" id="PIRSF006268">
    <property type="entry name" value="ApbE"/>
    <property type="match status" value="1"/>
</dbReference>
<dbReference type="EMBL" id="JAJEQC010000007">
    <property type="protein sequence ID" value="MCC2136988.1"/>
    <property type="molecule type" value="Genomic_DNA"/>
</dbReference>
<gene>
    <name evidence="13" type="ORF">LKD31_08140</name>
</gene>
<dbReference type="PANTHER" id="PTHR30040:SF2">
    <property type="entry name" value="FAD:PROTEIN FMN TRANSFERASE"/>
    <property type="match status" value="1"/>
</dbReference>
<keyword evidence="4 10" id="KW-0808">Transferase</keyword>
<keyword evidence="12" id="KW-0812">Transmembrane</keyword>
<evidence type="ECO:0000256" key="4">
    <source>
        <dbReference type="ARBA" id="ARBA00022679"/>
    </source>
</evidence>
<evidence type="ECO:0000256" key="7">
    <source>
        <dbReference type="ARBA" id="ARBA00022842"/>
    </source>
</evidence>
<keyword evidence="12" id="KW-0472">Membrane</keyword>
<dbReference type="EC" id="2.7.1.180" evidence="1 10"/>
<organism evidence="13 14">
    <name type="scientific">Hominenteromicrobium mulieris</name>
    <dbReference type="NCBI Taxonomy" id="2885357"/>
    <lineage>
        <taxon>Bacteria</taxon>
        <taxon>Bacillati</taxon>
        <taxon>Bacillota</taxon>
        <taxon>Clostridia</taxon>
        <taxon>Eubacteriales</taxon>
        <taxon>Oscillospiraceae</taxon>
        <taxon>Hominenteromicrobium</taxon>
    </lineage>
</organism>
<feature type="transmembrane region" description="Helical" evidence="12">
    <location>
        <begin position="21"/>
        <end position="45"/>
    </location>
</feature>
<dbReference type="PANTHER" id="PTHR30040">
    <property type="entry name" value="THIAMINE BIOSYNTHESIS LIPOPROTEIN APBE"/>
    <property type="match status" value="1"/>
</dbReference>
<evidence type="ECO:0000313" key="14">
    <source>
        <dbReference type="Proteomes" id="UP001199424"/>
    </source>
</evidence>
<protein>
    <recommendedName>
        <fullName evidence="2 10">FAD:protein FMN transferase</fullName>
        <ecNumber evidence="1 10">2.7.1.180</ecNumber>
    </recommendedName>
    <alternativeName>
        <fullName evidence="8 10">Flavin transferase</fullName>
    </alternativeName>
</protein>
<evidence type="ECO:0000256" key="12">
    <source>
        <dbReference type="SAM" id="Phobius"/>
    </source>
</evidence>
<evidence type="ECO:0000313" key="13">
    <source>
        <dbReference type="EMBL" id="MCC2136988.1"/>
    </source>
</evidence>
<evidence type="ECO:0000256" key="10">
    <source>
        <dbReference type="PIRNR" id="PIRNR006268"/>
    </source>
</evidence>
<feature type="binding site" evidence="11">
    <location>
        <position position="311"/>
    </location>
    <ligand>
        <name>Mg(2+)</name>
        <dbReference type="ChEBI" id="CHEBI:18420"/>
    </ligand>
</feature>
<dbReference type="GO" id="GO:0016740">
    <property type="term" value="F:transferase activity"/>
    <property type="evidence" value="ECO:0007669"/>
    <property type="project" value="UniProtKB-UniRule"/>
</dbReference>
<accession>A0AAE3ALX3</accession>
<keyword evidence="3 10" id="KW-0285">Flavoprotein</keyword>
<evidence type="ECO:0000256" key="8">
    <source>
        <dbReference type="ARBA" id="ARBA00031306"/>
    </source>
</evidence>
<comment type="caution">
    <text evidence="13">The sequence shown here is derived from an EMBL/GenBank/DDBJ whole genome shotgun (WGS) entry which is preliminary data.</text>
</comment>
<dbReference type="SUPFAM" id="SSF143631">
    <property type="entry name" value="ApbE-like"/>
    <property type="match status" value="1"/>
</dbReference>
<dbReference type="AlphaFoldDB" id="A0AAE3ALX3"/>
<reference evidence="13" key="1">
    <citation type="submission" date="2021-10" db="EMBL/GenBank/DDBJ databases">
        <title>Anaerobic single-cell dispensing facilitates the cultivation of human gut bacteria.</title>
        <authorList>
            <person name="Afrizal A."/>
        </authorList>
    </citation>
    <scope>NUCLEOTIDE SEQUENCE</scope>
    <source>
        <strain evidence="13">CLA-AA-H250</strain>
    </source>
</reference>
<proteinExistence type="inferred from homology"/>
<evidence type="ECO:0000256" key="2">
    <source>
        <dbReference type="ARBA" id="ARBA00016337"/>
    </source>
</evidence>
<comment type="catalytic activity">
    <reaction evidence="9 10">
        <text>L-threonyl-[protein] + FAD = FMN-L-threonyl-[protein] + AMP + H(+)</text>
        <dbReference type="Rhea" id="RHEA:36847"/>
        <dbReference type="Rhea" id="RHEA-COMP:11060"/>
        <dbReference type="Rhea" id="RHEA-COMP:11061"/>
        <dbReference type="ChEBI" id="CHEBI:15378"/>
        <dbReference type="ChEBI" id="CHEBI:30013"/>
        <dbReference type="ChEBI" id="CHEBI:57692"/>
        <dbReference type="ChEBI" id="CHEBI:74257"/>
        <dbReference type="ChEBI" id="CHEBI:456215"/>
        <dbReference type="EC" id="2.7.1.180"/>
    </reaction>
</comment>
<name>A0AAE3ALX3_9FIRM</name>